<dbReference type="PANTHER" id="PTHR43531">
    <property type="entry name" value="PROTEIN ICFG"/>
    <property type="match status" value="1"/>
</dbReference>
<keyword evidence="8" id="KW-1185">Reference proteome</keyword>
<dbReference type="PROSITE" id="PS50111">
    <property type="entry name" value="CHEMOTAXIS_TRANSDUC_2"/>
    <property type="match status" value="1"/>
</dbReference>
<dbReference type="InterPro" id="IPR003660">
    <property type="entry name" value="HAMP_dom"/>
</dbReference>
<dbReference type="Proteomes" id="UP000604481">
    <property type="component" value="Unassembled WGS sequence"/>
</dbReference>
<dbReference type="GO" id="GO:0006935">
    <property type="term" value="P:chemotaxis"/>
    <property type="evidence" value="ECO:0007669"/>
    <property type="project" value="TreeGrafter"/>
</dbReference>
<reference evidence="7 8" key="1">
    <citation type="submission" date="2020-10" db="EMBL/GenBank/DDBJ databases">
        <title>The genome sequence of Chitinilyticum litopenaei 4Y14.</title>
        <authorList>
            <person name="Liu Y."/>
        </authorList>
    </citation>
    <scope>NUCLEOTIDE SEQUENCE [LARGE SCALE GENOMIC DNA]</scope>
    <source>
        <strain evidence="7 8">4Y14</strain>
    </source>
</reference>
<dbReference type="Gene3D" id="3.30.450.20">
    <property type="entry name" value="PAS domain"/>
    <property type="match status" value="1"/>
</dbReference>
<dbReference type="PROSITE" id="PS50885">
    <property type="entry name" value="HAMP"/>
    <property type="match status" value="1"/>
</dbReference>
<dbReference type="Pfam" id="PF18947">
    <property type="entry name" value="HAMP_2"/>
    <property type="match status" value="1"/>
</dbReference>
<dbReference type="Pfam" id="PF00015">
    <property type="entry name" value="MCPsignal"/>
    <property type="match status" value="1"/>
</dbReference>
<evidence type="ECO:0000259" key="6">
    <source>
        <dbReference type="PROSITE" id="PS50885"/>
    </source>
</evidence>
<dbReference type="PANTHER" id="PTHR43531:SF14">
    <property type="entry name" value="METHYL-ACCEPTING CHEMOTAXIS PROTEIN I-RELATED"/>
    <property type="match status" value="1"/>
</dbReference>
<sequence>MSLFNPATRLLDRLSYPRKFLLVSGVFLVPLLLCLSFVWQAAMSDIQFAERERAGVSLIRLAMDVLAESAQGRLASSDALEKAGELHHELGTTEVMAAVQQARTPEGQFAALQNLISVANDHSNLILDPEIASYYTGDMIVGRLPAVLALLAASNRKEASLTERLSLPDGLTAQLAGMQLALDKASAEHASVAALGKELAQLQSASKTLLEHYRQQISTPLEQGAAANPADPALNSAREAAMRSAAELISPGLSTLDDLLAKRIQQRWERLGLVLAISMAAVLLAAWLLAGFYFGTRRNLAVLRSSLGEISAGQFRLSQQLNGMDELAAVQPDLQQMSEMLQRFMREQLSMAKEHENGNIHATMPLDCFVGGYREMADQVNDLVRSHTAIEMKMAALTSMYTQGEFELQIDSMQGLKALISSEVEKVRERMAEAAEMASFTRRIKEALDQVTTPILITNDDGIVIYSNHAGTSRFTAELQRNQQRLTGLLASSNATIHPGQTLQRGEAQLGALLYSIVLTPVQDEQGKLIGHVAEFTDHTEATQTASEISRAISAAARGDFQHRIALDNKSGFFAEMSGQVNQLLDAVQLSLDDFTKALALLAEGDLTVRMRGHYQGTFAELAGSTNTTAGQLQHIIGSIREAAESVAATSAALKQGAQGLQSLASQQAAATEETAATSNNLNEMVAMNSKQARLAAGSANAARQEAVAGLQAMSEVQQAMKALTQSAGKISEITSLIDGIAFQTNILALNAAVEAARAGEAGRGFAVVAAEVRSLAQKSASASHEIRELVQGSVSQIHAGDQLVGTAAGQSKRVDHQIGELASSLAEIAQSSEQQRNSVGEISAAMRSLDSTGQKNLQLCETMSQHALAMQNAAEHLSESVSVFKTT</sequence>
<dbReference type="GO" id="GO:0007165">
    <property type="term" value="P:signal transduction"/>
    <property type="evidence" value="ECO:0007669"/>
    <property type="project" value="UniProtKB-KW"/>
</dbReference>
<dbReference type="AlphaFoldDB" id="A0A8J7FPI8"/>
<evidence type="ECO:0000313" key="8">
    <source>
        <dbReference type="Proteomes" id="UP000604481"/>
    </source>
</evidence>
<feature type="transmembrane region" description="Helical" evidence="4">
    <location>
        <begin position="271"/>
        <end position="294"/>
    </location>
</feature>
<evidence type="ECO:0000256" key="2">
    <source>
        <dbReference type="ARBA" id="ARBA00029447"/>
    </source>
</evidence>
<organism evidence="7 8">
    <name type="scientific">Chitinilyticum piscinae</name>
    <dbReference type="NCBI Taxonomy" id="2866724"/>
    <lineage>
        <taxon>Bacteria</taxon>
        <taxon>Pseudomonadati</taxon>
        <taxon>Pseudomonadota</taxon>
        <taxon>Betaproteobacteria</taxon>
        <taxon>Neisseriales</taxon>
        <taxon>Chitinibacteraceae</taxon>
        <taxon>Chitinilyticum</taxon>
    </lineage>
</organism>
<keyword evidence="3" id="KW-0807">Transducer</keyword>
<dbReference type="SMART" id="SM00283">
    <property type="entry name" value="MA"/>
    <property type="match status" value="1"/>
</dbReference>
<feature type="transmembrane region" description="Helical" evidence="4">
    <location>
        <begin position="20"/>
        <end position="42"/>
    </location>
</feature>
<evidence type="ECO:0000313" key="7">
    <source>
        <dbReference type="EMBL" id="MBE9608211.1"/>
    </source>
</evidence>
<evidence type="ECO:0008006" key="9">
    <source>
        <dbReference type="Google" id="ProtNLM"/>
    </source>
</evidence>
<proteinExistence type="inferred from homology"/>
<evidence type="ECO:0000256" key="1">
    <source>
        <dbReference type="ARBA" id="ARBA00022481"/>
    </source>
</evidence>
<keyword evidence="4" id="KW-1133">Transmembrane helix</keyword>
<accession>A0A8J7FPI8</accession>
<dbReference type="InterPro" id="IPR004089">
    <property type="entry name" value="MCPsignal_dom"/>
</dbReference>
<evidence type="ECO:0000256" key="3">
    <source>
        <dbReference type="PROSITE-ProRule" id="PRU00284"/>
    </source>
</evidence>
<comment type="similarity">
    <text evidence="2">Belongs to the methyl-accepting chemotaxis (MCP) protein family.</text>
</comment>
<dbReference type="SUPFAM" id="SSF58104">
    <property type="entry name" value="Methyl-accepting chemotaxis protein (MCP) signaling domain"/>
    <property type="match status" value="1"/>
</dbReference>
<comment type="caution">
    <text evidence="7">The sequence shown here is derived from an EMBL/GenBank/DDBJ whole genome shotgun (WGS) entry which is preliminary data.</text>
</comment>
<feature type="domain" description="HAMP" evidence="6">
    <location>
        <begin position="586"/>
        <end position="638"/>
    </location>
</feature>
<evidence type="ECO:0000256" key="4">
    <source>
        <dbReference type="SAM" id="Phobius"/>
    </source>
</evidence>
<feature type="domain" description="Methyl-accepting transducer" evidence="5">
    <location>
        <begin position="643"/>
        <end position="865"/>
    </location>
</feature>
<keyword evidence="4" id="KW-0812">Transmembrane</keyword>
<dbReference type="RefSeq" id="WP_194114710.1">
    <property type="nucleotide sequence ID" value="NZ_JADFUA010000001.1"/>
</dbReference>
<dbReference type="GO" id="GO:0004888">
    <property type="term" value="F:transmembrane signaling receptor activity"/>
    <property type="evidence" value="ECO:0007669"/>
    <property type="project" value="TreeGrafter"/>
</dbReference>
<protein>
    <recommendedName>
        <fullName evidence="9">Methyl-accepting chemotaxis protein</fullName>
    </recommendedName>
</protein>
<keyword evidence="4" id="KW-0472">Membrane</keyword>
<gene>
    <name evidence="7" type="ORF">INR99_02510</name>
</gene>
<dbReference type="EMBL" id="JADFUA010000001">
    <property type="protein sequence ID" value="MBE9608211.1"/>
    <property type="molecule type" value="Genomic_DNA"/>
</dbReference>
<dbReference type="Gene3D" id="1.20.120.1530">
    <property type="match status" value="1"/>
</dbReference>
<name>A0A8J7FPI8_9NEIS</name>
<dbReference type="InterPro" id="IPR051310">
    <property type="entry name" value="MCP_chemotaxis"/>
</dbReference>
<keyword evidence="1" id="KW-0488">Methylation</keyword>
<dbReference type="GO" id="GO:0005886">
    <property type="term" value="C:plasma membrane"/>
    <property type="evidence" value="ECO:0007669"/>
    <property type="project" value="TreeGrafter"/>
</dbReference>
<evidence type="ECO:0000259" key="5">
    <source>
        <dbReference type="PROSITE" id="PS50111"/>
    </source>
</evidence>
<dbReference type="Gene3D" id="1.10.287.950">
    <property type="entry name" value="Methyl-accepting chemotaxis protein"/>
    <property type="match status" value="1"/>
</dbReference>